<dbReference type="Pfam" id="PF09924">
    <property type="entry name" value="LPG_synthase_C"/>
    <property type="match status" value="1"/>
</dbReference>
<keyword evidence="11" id="KW-1185">Reference proteome</keyword>
<dbReference type="InterPro" id="IPR051211">
    <property type="entry name" value="PG_lysyltransferase"/>
</dbReference>
<accession>A0A2I2L1V3</accession>
<dbReference type="PANTHER" id="PTHR34697">
    <property type="entry name" value="PHOSPHATIDYLGLYCEROL LYSYLTRANSFERASE"/>
    <property type="match status" value="1"/>
</dbReference>
<feature type="region of interest" description="Disordered" evidence="6">
    <location>
        <begin position="1"/>
        <end position="143"/>
    </location>
</feature>
<dbReference type="InterPro" id="IPR024320">
    <property type="entry name" value="LPG_synthase_C"/>
</dbReference>
<keyword evidence="3 7" id="KW-0812">Transmembrane</keyword>
<dbReference type="Pfam" id="PF16995">
    <property type="entry name" value="tRNA-synt_2_TM"/>
    <property type="match status" value="1"/>
</dbReference>
<organism evidence="10 11">
    <name type="scientific">Frankia canadensis</name>
    <dbReference type="NCBI Taxonomy" id="1836972"/>
    <lineage>
        <taxon>Bacteria</taxon>
        <taxon>Bacillati</taxon>
        <taxon>Actinomycetota</taxon>
        <taxon>Actinomycetes</taxon>
        <taxon>Frankiales</taxon>
        <taxon>Frankiaceae</taxon>
        <taxon>Frankia</taxon>
    </lineage>
</organism>
<reference evidence="10 11" key="1">
    <citation type="submission" date="2017-06" db="EMBL/GenBank/DDBJ databases">
        <authorList>
            <person name="Kim H.J."/>
            <person name="Triplett B.A."/>
        </authorList>
    </citation>
    <scope>NUCLEOTIDE SEQUENCE [LARGE SCALE GENOMIC DNA]</scope>
    <source>
        <strain evidence="10">FRACA_ARgP5</strain>
    </source>
</reference>
<feature type="compositionally biased region" description="Low complexity" evidence="6">
    <location>
        <begin position="96"/>
        <end position="124"/>
    </location>
</feature>
<evidence type="ECO:0000259" key="8">
    <source>
        <dbReference type="Pfam" id="PF09924"/>
    </source>
</evidence>
<evidence type="ECO:0000256" key="7">
    <source>
        <dbReference type="SAM" id="Phobius"/>
    </source>
</evidence>
<evidence type="ECO:0008006" key="12">
    <source>
        <dbReference type="Google" id="ProtNLM"/>
    </source>
</evidence>
<evidence type="ECO:0000256" key="3">
    <source>
        <dbReference type="ARBA" id="ARBA00022692"/>
    </source>
</evidence>
<dbReference type="GO" id="GO:0005886">
    <property type="term" value="C:plasma membrane"/>
    <property type="evidence" value="ECO:0007669"/>
    <property type="project" value="UniProtKB-SubCell"/>
</dbReference>
<dbReference type="InterPro" id="IPR031553">
    <property type="entry name" value="tRNA-synt_2_TM"/>
</dbReference>
<protein>
    <recommendedName>
        <fullName evidence="12">DUF2156 domain-containing protein</fullName>
    </recommendedName>
</protein>
<gene>
    <name evidence="10" type="ORF">FRACA_860014</name>
</gene>
<dbReference type="AlphaFoldDB" id="A0A2I2L1V3"/>
<dbReference type="GO" id="GO:0055091">
    <property type="term" value="P:phospholipid homeostasis"/>
    <property type="evidence" value="ECO:0007669"/>
    <property type="project" value="TreeGrafter"/>
</dbReference>
<feature type="domain" description="Phosphatidylglycerol lysyltransferase C-terminal" evidence="8">
    <location>
        <begin position="375"/>
        <end position="701"/>
    </location>
</feature>
<keyword evidence="5 7" id="KW-0472">Membrane</keyword>
<name>A0A2I2L1V3_9ACTN</name>
<feature type="region of interest" description="Disordered" evidence="6">
    <location>
        <begin position="741"/>
        <end position="769"/>
    </location>
</feature>
<evidence type="ECO:0000256" key="4">
    <source>
        <dbReference type="ARBA" id="ARBA00022989"/>
    </source>
</evidence>
<dbReference type="Proteomes" id="UP000234331">
    <property type="component" value="Unassembled WGS sequence"/>
</dbReference>
<evidence type="ECO:0000313" key="11">
    <source>
        <dbReference type="Proteomes" id="UP000234331"/>
    </source>
</evidence>
<keyword evidence="4 7" id="KW-1133">Transmembrane helix</keyword>
<feature type="compositionally biased region" description="Basic and acidic residues" evidence="6">
    <location>
        <begin position="746"/>
        <end position="756"/>
    </location>
</feature>
<evidence type="ECO:0000259" key="9">
    <source>
        <dbReference type="Pfam" id="PF16995"/>
    </source>
</evidence>
<evidence type="ECO:0000256" key="2">
    <source>
        <dbReference type="ARBA" id="ARBA00022475"/>
    </source>
</evidence>
<evidence type="ECO:0000313" key="10">
    <source>
        <dbReference type="EMBL" id="SNQ51916.1"/>
    </source>
</evidence>
<feature type="transmembrane region" description="Helical" evidence="7">
    <location>
        <begin position="222"/>
        <end position="241"/>
    </location>
</feature>
<feature type="domain" description="Lysyl-tRNA synthetase N-terminal transmembrane region" evidence="9">
    <location>
        <begin position="153"/>
        <end position="298"/>
    </location>
</feature>
<evidence type="ECO:0000256" key="6">
    <source>
        <dbReference type="SAM" id="MobiDB-lite"/>
    </source>
</evidence>
<evidence type="ECO:0000256" key="5">
    <source>
        <dbReference type="ARBA" id="ARBA00023136"/>
    </source>
</evidence>
<keyword evidence="2" id="KW-1003">Cell membrane</keyword>
<evidence type="ECO:0000256" key="1">
    <source>
        <dbReference type="ARBA" id="ARBA00004651"/>
    </source>
</evidence>
<dbReference type="EMBL" id="FZMO01000554">
    <property type="protein sequence ID" value="SNQ51916.1"/>
    <property type="molecule type" value="Genomic_DNA"/>
</dbReference>
<dbReference type="PANTHER" id="PTHR34697:SF2">
    <property type="entry name" value="PHOSPHATIDYLGLYCEROL LYSYLTRANSFERASE"/>
    <property type="match status" value="1"/>
</dbReference>
<comment type="subcellular location">
    <subcellularLocation>
        <location evidence="1">Cell membrane</location>
        <topology evidence="1">Multi-pass membrane protein</topology>
    </subcellularLocation>
</comment>
<sequence>MSTSSGAGAGATSGRGGTAGPLPGAGRGQGRPSAARALRRAAGRSAHVAQRVRAVPARTLRAAGDPAGGDASGGRPARVIPATSRAGEGPGEEARVTAGRAGPGRGAALAGAGAPSREAAPRGATSAREVSGGRPGGRRRGWRPELPAWGRPWVPRVAALLTFAVGLLDVVSALTPEWRTRLADLRVLLPASASRQAAAFTVVVGMLLVLLATGLRRRKRRAWRAVVVLLGLSVVLHVAKGLDYDEAAASAALLGALVLVRGEFRAKGDPSTRWRAVGVGLLLTVISIGIGFLLLHLREHRLAGPHSWSAQLEQILLGLIGIPGPLRFNSDRFADLATRVLLTLGIVTIGATGYLALRPPHPRPRLTEEDQGRVRALLARHGGADSLGYFVLRSDKSVIWSPSGKACVAYRVVNGTMLASGDPLGDREAWPGAIRAFLSEAADHAWTPAVIGCSEAGGTAWTRAGLAALEFGDEAVVDTTTFTLDGRSMRNVRQAVARVERAGYTAVARRVRDLEPDEIAEVKAQAKAWRGAETERGFSMALGRLGDPADGDCVLVLAYETPRAPARDGSDRPAEAAAAAAVISPDGAAPRLRALLHFVPWGRDGLSLDAMMRDRSADNGLNEFLIVSTLRQAGDLGVARLSLNFAFFRSALERGERLGAGPVIRCWRGLLMFMSRWFQIDSLYRFNAKFAPTWLPRFVCYPATAELPRIALAMLEAEAFLVWPQWRRRLPRPAPLVGAARRLRGRARDTTQEGADRTGGSDPSRSGPA</sequence>
<feature type="transmembrane region" description="Helical" evidence="7">
    <location>
        <begin position="276"/>
        <end position="297"/>
    </location>
</feature>
<feature type="transmembrane region" description="Helical" evidence="7">
    <location>
        <begin position="336"/>
        <end position="357"/>
    </location>
</feature>
<dbReference type="GO" id="GO:0016755">
    <property type="term" value="F:aminoacyltransferase activity"/>
    <property type="evidence" value="ECO:0007669"/>
    <property type="project" value="TreeGrafter"/>
</dbReference>
<feature type="compositionally biased region" description="Gly residues" evidence="6">
    <location>
        <begin position="7"/>
        <end position="29"/>
    </location>
</feature>
<feature type="transmembrane region" description="Helical" evidence="7">
    <location>
        <begin position="195"/>
        <end position="215"/>
    </location>
</feature>
<proteinExistence type="predicted"/>